<dbReference type="RefSeq" id="WP_198822737.1">
    <property type="nucleotide sequence ID" value="NZ_JAEKCZ010000022.1"/>
</dbReference>
<evidence type="ECO:0000313" key="2">
    <source>
        <dbReference type="Proteomes" id="UP000658390"/>
    </source>
</evidence>
<protein>
    <submittedName>
        <fullName evidence="1">Uncharacterized protein</fullName>
    </submittedName>
</protein>
<evidence type="ECO:0000313" key="1">
    <source>
        <dbReference type="EMBL" id="MBJ2258847.1"/>
    </source>
</evidence>
<sequence length="85" mass="8879">MLAGLATFSVSVLAVGAAFLLPLSKPALLTAANEFKVVGRYCLIKPGEPRPHCDGEGGVPKDPMLSAIKQMNDSLSLGKMDQTPP</sequence>
<comment type="caution">
    <text evidence="1">The sequence shown here is derived from an EMBL/GenBank/DDBJ whole genome shotgun (WGS) entry which is preliminary data.</text>
</comment>
<organism evidence="1 2">
    <name type="scientific">Pseudomonas psychrophila</name>
    <dbReference type="NCBI Taxonomy" id="122355"/>
    <lineage>
        <taxon>Bacteria</taxon>
        <taxon>Pseudomonadati</taxon>
        <taxon>Pseudomonadota</taxon>
        <taxon>Gammaproteobacteria</taxon>
        <taxon>Pseudomonadales</taxon>
        <taxon>Pseudomonadaceae</taxon>
        <taxon>Pseudomonas</taxon>
    </lineage>
</organism>
<gene>
    <name evidence="1" type="ORF">JFT45_20285</name>
</gene>
<accession>A0A8I1FQK7</accession>
<dbReference type="Proteomes" id="UP000658390">
    <property type="component" value="Unassembled WGS sequence"/>
</dbReference>
<reference evidence="1" key="1">
    <citation type="submission" date="2020-12" db="EMBL/GenBank/DDBJ databases">
        <title>Antibiotic resistance and phylogeny of Pseudomonas spp. isolated over three decades from chicken meat in the Norwegian food chain.</title>
        <authorList>
            <person name="Moen B."/>
        </authorList>
    </citation>
    <scope>NUCLEOTIDE SEQUENCE</scope>
    <source>
        <strain evidence="1">MF6762</strain>
    </source>
</reference>
<proteinExistence type="predicted"/>
<dbReference type="AlphaFoldDB" id="A0A8I1FQK7"/>
<name>A0A8I1FQK7_9PSED</name>
<dbReference type="EMBL" id="JAEKCZ010000022">
    <property type="protein sequence ID" value="MBJ2258847.1"/>
    <property type="molecule type" value="Genomic_DNA"/>
</dbReference>